<name>A0A392QGJ8_9FABA</name>
<organism evidence="3 4">
    <name type="scientific">Trifolium medium</name>
    <dbReference type="NCBI Taxonomy" id="97028"/>
    <lineage>
        <taxon>Eukaryota</taxon>
        <taxon>Viridiplantae</taxon>
        <taxon>Streptophyta</taxon>
        <taxon>Embryophyta</taxon>
        <taxon>Tracheophyta</taxon>
        <taxon>Spermatophyta</taxon>
        <taxon>Magnoliopsida</taxon>
        <taxon>eudicotyledons</taxon>
        <taxon>Gunneridae</taxon>
        <taxon>Pentapetalae</taxon>
        <taxon>rosids</taxon>
        <taxon>fabids</taxon>
        <taxon>Fabales</taxon>
        <taxon>Fabaceae</taxon>
        <taxon>Papilionoideae</taxon>
        <taxon>50 kb inversion clade</taxon>
        <taxon>NPAAA clade</taxon>
        <taxon>Hologalegina</taxon>
        <taxon>IRL clade</taxon>
        <taxon>Trifolieae</taxon>
        <taxon>Trifolium</taxon>
    </lineage>
</organism>
<dbReference type="AlphaFoldDB" id="A0A392QGJ8"/>
<evidence type="ECO:0000313" key="4">
    <source>
        <dbReference type="Proteomes" id="UP000265520"/>
    </source>
</evidence>
<accession>A0A392QGJ8</accession>
<keyword evidence="4" id="KW-1185">Reference proteome</keyword>
<feature type="compositionally biased region" description="Pro residues" evidence="1">
    <location>
        <begin position="52"/>
        <end position="86"/>
    </location>
</feature>
<evidence type="ECO:0000313" key="3">
    <source>
        <dbReference type="EMBL" id="MCI22994.1"/>
    </source>
</evidence>
<feature type="signal peptide" evidence="2">
    <location>
        <begin position="1"/>
        <end position="19"/>
    </location>
</feature>
<evidence type="ECO:0000256" key="1">
    <source>
        <dbReference type="SAM" id="MobiDB-lite"/>
    </source>
</evidence>
<keyword evidence="2" id="KW-0732">Signal</keyword>
<feature type="chain" id="PRO_5017388066" evidence="2">
    <location>
        <begin position="20"/>
        <end position="86"/>
    </location>
</feature>
<proteinExistence type="predicted"/>
<reference evidence="3 4" key="1">
    <citation type="journal article" date="2018" name="Front. Plant Sci.">
        <title>Red Clover (Trifolium pratense) and Zigzag Clover (T. medium) - A Picture of Genomic Similarities and Differences.</title>
        <authorList>
            <person name="Dluhosova J."/>
            <person name="Istvanek J."/>
            <person name="Nedelnik J."/>
            <person name="Repkova J."/>
        </authorList>
    </citation>
    <scope>NUCLEOTIDE SEQUENCE [LARGE SCALE GENOMIC DNA]</scope>
    <source>
        <strain evidence="4">cv. 10/8</strain>
        <tissue evidence="3">Leaf</tissue>
    </source>
</reference>
<protein>
    <submittedName>
        <fullName evidence="3">Leguminosin proline-rich group669 secreted peptide</fullName>
    </submittedName>
</protein>
<dbReference type="Proteomes" id="UP000265520">
    <property type="component" value="Unassembled WGS sequence"/>
</dbReference>
<comment type="caution">
    <text evidence="3">The sequence shown here is derived from an EMBL/GenBank/DDBJ whole genome shotgun (WGS) entry which is preliminary data.</text>
</comment>
<feature type="region of interest" description="Disordered" evidence="1">
    <location>
        <begin position="24"/>
        <end position="86"/>
    </location>
</feature>
<evidence type="ECO:0000256" key="2">
    <source>
        <dbReference type="SAM" id="SignalP"/>
    </source>
</evidence>
<dbReference type="EMBL" id="LXQA010133521">
    <property type="protein sequence ID" value="MCI22994.1"/>
    <property type="molecule type" value="Genomic_DNA"/>
</dbReference>
<feature type="compositionally biased region" description="Polar residues" evidence="1">
    <location>
        <begin position="24"/>
        <end position="49"/>
    </location>
</feature>
<sequence length="86" mass="9280">MSFLSLLVLFLAVINLTNIAGNPKQQIDAQPNGLINNQSPTIEPHTSSLRTPKPPPPPARPPPVSVPPVPHIQPPGPRRPPPRSLR</sequence>